<keyword evidence="23" id="KW-1185">Reference proteome</keyword>
<feature type="compositionally biased region" description="Basic and acidic residues" evidence="17">
    <location>
        <begin position="1061"/>
        <end position="1073"/>
    </location>
</feature>
<dbReference type="Gene3D" id="1.10.1740.100">
    <property type="entry name" value="Set2, Rpb1 interacting domain"/>
    <property type="match status" value="1"/>
</dbReference>
<dbReference type="Gene3D" id="2.170.270.10">
    <property type="entry name" value="SET domain"/>
    <property type="match status" value="1"/>
</dbReference>
<feature type="region of interest" description="Disordered" evidence="17">
    <location>
        <begin position="821"/>
        <end position="840"/>
    </location>
</feature>
<feature type="region of interest" description="Disordered" evidence="17">
    <location>
        <begin position="1197"/>
        <end position="1221"/>
    </location>
</feature>
<evidence type="ECO:0000256" key="3">
    <source>
        <dbReference type="ARBA" id="ARBA00012178"/>
    </source>
</evidence>
<dbReference type="SUPFAM" id="SSF51045">
    <property type="entry name" value="WW domain"/>
    <property type="match status" value="1"/>
</dbReference>
<dbReference type="InterPro" id="IPR006560">
    <property type="entry name" value="AWS_dom"/>
</dbReference>
<feature type="region of interest" description="Disordered" evidence="17">
    <location>
        <begin position="161"/>
        <end position="212"/>
    </location>
</feature>
<evidence type="ECO:0000313" key="23">
    <source>
        <dbReference type="Proteomes" id="UP000092461"/>
    </source>
</evidence>
<reference evidence="22" key="1">
    <citation type="submission" date="2020-05" db="UniProtKB">
        <authorList>
            <consortium name="EnsemblMetazoa"/>
        </authorList>
    </citation>
    <scope>IDENTIFICATION</scope>
    <source>
        <strain evidence="22">Jacobina</strain>
    </source>
</reference>
<dbReference type="InterPro" id="IPR003616">
    <property type="entry name" value="Post-SET_dom"/>
</dbReference>
<evidence type="ECO:0000256" key="10">
    <source>
        <dbReference type="ARBA" id="ARBA00022723"/>
    </source>
</evidence>
<keyword evidence="12" id="KW-0862">Zinc</keyword>
<dbReference type="GO" id="GO:0006355">
    <property type="term" value="P:regulation of DNA-templated transcription"/>
    <property type="evidence" value="ECO:0007669"/>
    <property type="project" value="InterPro"/>
</dbReference>
<dbReference type="SMART" id="SM00570">
    <property type="entry name" value="AWS"/>
    <property type="match status" value="1"/>
</dbReference>
<dbReference type="InterPro" id="IPR013257">
    <property type="entry name" value="SRI"/>
</dbReference>
<feature type="compositionally biased region" description="Basic residues" evidence="17">
    <location>
        <begin position="1197"/>
        <end position="1212"/>
    </location>
</feature>
<dbReference type="InterPro" id="IPR001214">
    <property type="entry name" value="SET_dom"/>
</dbReference>
<feature type="region of interest" description="Disordered" evidence="17">
    <location>
        <begin position="232"/>
        <end position="261"/>
    </location>
</feature>
<feature type="compositionally biased region" description="Polar residues" evidence="17">
    <location>
        <begin position="730"/>
        <end position="741"/>
    </location>
</feature>
<feature type="compositionally biased region" description="Low complexity" evidence="17">
    <location>
        <begin position="691"/>
        <end position="709"/>
    </location>
</feature>
<evidence type="ECO:0000256" key="16">
    <source>
        <dbReference type="ARBA" id="ARBA00023242"/>
    </source>
</evidence>
<evidence type="ECO:0000313" key="22">
    <source>
        <dbReference type="EnsemblMetazoa" id="LLOJ004596-PA"/>
    </source>
</evidence>
<keyword evidence="6" id="KW-0597">Phosphoprotein</keyword>
<dbReference type="Pfam" id="PF08236">
    <property type="entry name" value="SRI"/>
    <property type="match status" value="1"/>
</dbReference>
<accession>A0A1B0CJ95</accession>
<dbReference type="EnsemblMetazoa" id="LLOJ004596-RA">
    <property type="protein sequence ID" value="LLOJ004596-PA"/>
    <property type="gene ID" value="LLOJ004596"/>
</dbReference>
<keyword evidence="16" id="KW-0539">Nucleus</keyword>
<feature type="compositionally biased region" description="Low complexity" evidence="17">
    <location>
        <begin position="1124"/>
        <end position="1136"/>
    </location>
</feature>
<feature type="region of interest" description="Disordered" evidence="17">
    <location>
        <begin position="1"/>
        <end position="56"/>
    </location>
</feature>
<evidence type="ECO:0000256" key="9">
    <source>
        <dbReference type="ARBA" id="ARBA00022691"/>
    </source>
</evidence>
<dbReference type="Pfam" id="PF17907">
    <property type="entry name" value="AWS"/>
    <property type="match status" value="1"/>
</dbReference>
<feature type="compositionally biased region" description="Basic residues" evidence="17">
    <location>
        <begin position="1"/>
        <end position="17"/>
    </location>
</feature>
<feature type="compositionally biased region" description="Low complexity" evidence="17">
    <location>
        <begin position="746"/>
        <end position="760"/>
    </location>
</feature>
<dbReference type="Proteomes" id="UP000092461">
    <property type="component" value="Unassembled WGS sequence"/>
</dbReference>
<feature type="compositionally biased region" description="Polar residues" evidence="17">
    <location>
        <begin position="179"/>
        <end position="193"/>
    </location>
</feature>
<dbReference type="GO" id="GO:0032259">
    <property type="term" value="P:methylation"/>
    <property type="evidence" value="ECO:0007669"/>
    <property type="project" value="UniProtKB-KW"/>
</dbReference>
<dbReference type="PANTHER" id="PTHR46711">
    <property type="entry name" value="HISTONE-LYSINE N-METHYLTRANSFERASE SETD2"/>
    <property type="match status" value="1"/>
</dbReference>
<comment type="subcellular location">
    <subcellularLocation>
        <location evidence="2">Chromosome</location>
    </subcellularLocation>
    <subcellularLocation>
        <location evidence="1">Nucleus</location>
    </subcellularLocation>
</comment>
<dbReference type="VEuPathDB" id="VectorBase:LLOJ004596"/>
<feature type="region of interest" description="Disordered" evidence="17">
    <location>
        <begin position="684"/>
        <end position="760"/>
    </location>
</feature>
<feature type="compositionally biased region" description="Acidic residues" evidence="17">
    <location>
        <begin position="492"/>
        <end position="522"/>
    </location>
</feature>
<feature type="compositionally biased region" description="Basic and acidic residues" evidence="17">
    <location>
        <begin position="34"/>
        <end position="55"/>
    </location>
</feature>
<feature type="region of interest" description="Disordered" evidence="17">
    <location>
        <begin position="1106"/>
        <end position="1154"/>
    </location>
</feature>
<evidence type="ECO:0000256" key="1">
    <source>
        <dbReference type="ARBA" id="ARBA00004123"/>
    </source>
</evidence>
<dbReference type="SMART" id="SM00508">
    <property type="entry name" value="PostSET"/>
    <property type="match status" value="1"/>
</dbReference>
<dbReference type="PANTHER" id="PTHR46711:SF1">
    <property type="entry name" value="HISTONE-LYSINE N-METHYLTRANSFERASE SETD2"/>
    <property type="match status" value="1"/>
</dbReference>
<evidence type="ECO:0000256" key="15">
    <source>
        <dbReference type="ARBA" id="ARBA00023163"/>
    </source>
</evidence>
<dbReference type="GO" id="GO:0005694">
    <property type="term" value="C:chromosome"/>
    <property type="evidence" value="ECO:0007669"/>
    <property type="project" value="UniProtKB-SubCell"/>
</dbReference>
<dbReference type="EMBL" id="AJWK01014351">
    <property type="status" value="NOT_ANNOTATED_CDS"/>
    <property type="molecule type" value="Genomic_DNA"/>
</dbReference>
<evidence type="ECO:0000256" key="12">
    <source>
        <dbReference type="ARBA" id="ARBA00022833"/>
    </source>
</evidence>
<evidence type="ECO:0000259" key="21">
    <source>
        <dbReference type="PROSITE" id="PS51215"/>
    </source>
</evidence>
<evidence type="ECO:0000259" key="19">
    <source>
        <dbReference type="PROSITE" id="PS50280"/>
    </source>
</evidence>
<dbReference type="PROSITE" id="PS50020">
    <property type="entry name" value="WW_DOMAIN_2"/>
    <property type="match status" value="1"/>
</dbReference>
<feature type="domain" description="SET" evidence="19">
    <location>
        <begin position="351"/>
        <end position="468"/>
    </location>
</feature>
<keyword evidence="10" id="KW-0479">Metal-binding</keyword>
<evidence type="ECO:0000259" key="20">
    <source>
        <dbReference type="PROSITE" id="PS50868"/>
    </source>
</evidence>
<dbReference type="SMART" id="SM00317">
    <property type="entry name" value="SET"/>
    <property type="match status" value="1"/>
</dbReference>
<dbReference type="EC" id="2.1.1.359" evidence="3"/>
<keyword evidence="13" id="KW-0156">Chromatin regulator</keyword>
<dbReference type="SUPFAM" id="SSF82199">
    <property type="entry name" value="SET domain"/>
    <property type="match status" value="1"/>
</dbReference>
<dbReference type="InterPro" id="IPR042294">
    <property type="entry name" value="SETD2_animal"/>
</dbReference>
<keyword evidence="11" id="KW-0221">Differentiation</keyword>
<evidence type="ECO:0000256" key="4">
    <source>
        <dbReference type="ARBA" id="ARBA00022454"/>
    </source>
</evidence>
<feature type="region of interest" description="Disordered" evidence="17">
    <location>
        <begin position="1053"/>
        <end position="1073"/>
    </location>
</feature>
<evidence type="ECO:0000256" key="8">
    <source>
        <dbReference type="ARBA" id="ARBA00022679"/>
    </source>
</evidence>
<feature type="domain" description="AWS" evidence="21">
    <location>
        <begin position="296"/>
        <end position="349"/>
    </location>
</feature>
<dbReference type="InterPro" id="IPR001202">
    <property type="entry name" value="WW_dom"/>
</dbReference>
<dbReference type="GO" id="GO:0030154">
    <property type="term" value="P:cell differentiation"/>
    <property type="evidence" value="ECO:0007669"/>
    <property type="project" value="UniProtKB-KW"/>
</dbReference>
<feature type="compositionally biased region" description="Polar residues" evidence="17">
    <location>
        <begin position="710"/>
        <end position="722"/>
    </location>
</feature>
<feature type="compositionally biased region" description="Basic residues" evidence="17">
    <location>
        <begin position="1110"/>
        <end position="1123"/>
    </location>
</feature>
<dbReference type="Pfam" id="PF00856">
    <property type="entry name" value="SET"/>
    <property type="match status" value="1"/>
</dbReference>
<dbReference type="FunFam" id="2.170.270.10:FF:000016">
    <property type="entry name" value="Histone-lysine N-methyltransferase"/>
    <property type="match status" value="1"/>
</dbReference>
<evidence type="ECO:0000256" key="13">
    <source>
        <dbReference type="ARBA" id="ARBA00022853"/>
    </source>
</evidence>
<dbReference type="InterPro" id="IPR046341">
    <property type="entry name" value="SET_dom_sf"/>
</dbReference>
<sequence length="1327" mass="150423">MPKKRKGRGGRPAGRKAKIPEAPKSPQESEKEDVDSKESAVQEPHRVDPEVKTEDSVEIMMIEESPSNDTTADSVQVNVSISGEYDIKGNCAYVVEKELPEVVESPQMHEASLQDVGDASMGSRGDAFDIEDEIPVFKFEKFGTKPAEELEHVQEAIEKIKIDHSDVPEAGKTEEMETDVSSSLPEATSTTQDADGVTPEATPESTPNIRRSTRIKSISKIKQRVQGHGIVRDKEKLLPKPQGEEPKQPVKVSAEEERVRKEAEEQRKREVEQKLKQFAPIRDNIYHCERNVSKEAKKMLCDCFLTQEDIERGELGCGEDCLNRLLMIECGSKCNVGDRCTNRRFQKYQYSQCRVFCTEKKGLGIMATDPIVAGDFVMEYVGEVLNSGQFDERAANYSKDKNIHYYFMALRSDAIIDATIKGNISRYINHSCDPNAETQKWTVNGELRVGFFATRDIAPGEEITFDYQYQRYGKEAQRCYCEAENCRGWIGEEPDSSEEEEDDDEDADDEESEAEVSPEEATEEKAPIEAAAAATKQAPKPRRREPKPREPKPPKKSPTRRRGLKKKRPEILEDPDLDDEIDLLTVTGLKNQAQTLKLSRLMVRAKVQGARSRLLTLLRNGELPCRRLFLDYHGLRLLSGWMVDGAAAQSPTFRLEILETLKALPIPNKTILKDTGVMGSVEKWLGCAGAPSPDDTSPSDKSTESPPSENSSAAQTPQTTPQGIPAPPGQSGQDTATTQEKPQPPEGTAAATTLPEAPPAENLEVINASIKDLGKNLVEKWLSLPEVFRIPKKERIEQMKEHEREADMKYMALGLHIEDEARAGERRNESRYKNPKEEPRKIPAEIKRDRGEDHVMSKAQRRRLFAMQAAEQMAVRRRMDEWSHHEFRCTYFGLDPFGTAAEDIPSWVDPETGQWYAYDLTEVETPKSYAHIPAPARPASINIEDYELPPLDLPDGWEYALDQKGQIYYYHRKIRLSQWEPPIKILPLGEQQDALSVDNVAELPDVVDYGDSSTTDTYDSEEEALEKKISKIKELQKMGIGPSVIAKLHFCDPESEEEAERGETEEKTGEMGRGRCRTRLAEYREISPRREEDKLYSQMEMKRYRETKEKLRRRKEALRRRKMTTSTDSSTAASEVAAEDEDKDMEEVKKSDEAGAVCDSTSDLLIEKIVLGNSRVDELDEPLRHAQSIKLKQKLLRKKRNMKHKSKSHKKVKLDDAANDSQDAGAQMRKIKELFKTNIAGVIVQHLNPYRKETCTVGRITNNEDFKHLARKLSHFVMLKELKHCNAVAELTVTESVKIKSREFIRKYMAKFGETYVKPENEPEFKE</sequence>
<dbReference type="EMBL" id="AJWK01014350">
    <property type="status" value="NOT_ANNOTATED_CDS"/>
    <property type="molecule type" value="Genomic_DNA"/>
</dbReference>
<dbReference type="Pfam" id="PF00397">
    <property type="entry name" value="WW"/>
    <property type="match status" value="1"/>
</dbReference>
<dbReference type="CDD" id="cd00201">
    <property type="entry name" value="WW"/>
    <property type="match status" value="1"/>
</dbReference>
<dbReference type="InterPro" id="IPR038190">
    <property type="entry name" value="SRI_sf"/>
</dbReference>
<dbReference type="VEuPathDB" id="VectorBase:LLONM1_010146"/>
<dbReference type="GO" id="GO:0046872">
    <property type="term" value="F:metal ion binding"/>
    <property type="evidence" value="ECO:0007669"/>
    <property type="project" value="UniProtKB-KW"/>
</dbReference>
<evidence type="ECO:0000256" key="14">
    <source>
        <dbReference type="ARBA" id="ARBA00023015"/>
    </source>
</evidence>
<keyword evidence="7" id="KW-0489">Methyltransferase</keyword>
<proteinExistence type="predicted"/>
<evidence type="ECO:0000256" key="6">
    <source>
        <dbReference type="ARBA" id="ARBA00022553"/>
    </source>
</evidence>
<feature type="domain" description="WW" evidence="18">
    <location>
        <begin position="951"/>
        <end position="984"/>
    </location>
</feature>
<dbReference type="PROSITE" id="PS50280">
    <property type="entry name" value="SET"/>
    <property type="match status" value="1"/>
</dbReference>
<dbReference type="GO" id="GO:0140955">
    <property type="term" value="F:histone H3K36 trimethyltransferase activity"/>
    <property type="evidence" value="ECO:0007669"/>
    <property type="project" value="UniProtKB-EC"/>
</dbReference>
<dbReference type="PROSITE" id="PS01159">
    <property type="entry name" value="WW_DOMAIN_1"/>
    <property type="match status" value="1"/>
</dbReference>
<keyword evidence="15" id="KW-0804">Transcription</keyword>
<keyword evidence="14" id="KW-0805">Transcription regulation</keyword>
<keyword evidence="4" id="KW-0158">Chromosome</keyword>
<evidence type="ECO:0000256" key="2">
    <source>
        <dbReference type="ARBA" id="ARBA00004286"/>
    </source>
</evidence>
<feature type="region of interest" description="Disordered" evidence="17">
    <location>
        <begin position="490"/>
        <end position="573"/>
    </location>
</feature>
<dbReference type="InterPro" id="IPR044437">
    <property type="entry name" value="SETD2/Set2_SET"/>
</dbReference>
<dbReference type="PROSITE" id="PS50868">
    <property type="entry name" value="POST_SET"/>
    <property type="match status" value="1"/>
</dbReference>
<dbReference type="SMART" id="SM00456">
    <property type="entry name" value="WW"/>
    <property type="match status" value="1"/>
</dbReference>
<evidence type="ECO:0000259" key="18">
    <source>
        <dbReference type="PROSITE" id="PS50020"/>
    </source>
</evidence>
<evidence type="ECO:0000256" key="11">
    <source>
        <dbReference type="ARBA" id="ARBA00022782"/>
    </source>
</evidence>
<keyword evidence="9" id="KW-0949">S-adenosyl-L-methionine</keyword>
<name>A0A1B0CJ95_LUTLO</name>
<evidence type="ECO:0000256" key="5">
    <source>
        <dbReference type="ARBA" id="ARBA00022473"/>
    </source>
</evidence>
<feature type="compositionally biased region" description="Basic residues" evidence="17">
    <location>
        <begin position="554"/>
        <end position="568"/>
    </location>
</feature>
<feature type="compositionally biased region" description="Basic and acidic residues" evidence="17">
    <location>
        <begin position="161"/>
        <end position="175"/>
    </location>
</feature>
<dbReference type="Gene3D" id="2.20.70.10">
    <property type="match status" value="1"/>
</dbReference>
<dbReference type="InterPro" id="IPR036020">
    <property type="entry name" value="WW_dom_sf"/>
</dbReference>
<evidence type="ECO:0000256" key="17">
    <source>
        <dbReference type="SAM" id="MobiDB-lite"/>
    </source>
</evidence>
<organism evidence="22 23">
    <name type="scientific">Lutzomyia longipalpis</name>
    <name type="common">Sand fly</name>
    <dbReference type="NCBI Taxonomy" id="7200"/>
    <lineage>
        <taxon>Eukaryota</taxon>
        <taxon>Metazoa</taxon>
        <taxon>Ecdysozoa</taxon>
        <taxon>Arthropoda</taxon>
        <taxon>Hexapoda</taxon>
        <taxon>Insecta</taxon>
        <taxon>Pterygota</taxon>
        <taxon>Neoptera</taxon>
        <taxon>Endopterygota</taxon>
        <taxon>Diptera</taxon>
        <taxon>Nematocera</taxon>
        <taxon>Psychodoidea</taxon>
        <taxon>Psychodidae</taxon>
        <taxon>Lutzomyia</taxon>
        <taxon>Lutzomyia</taxon>
    </lineage>
</organism>
<dbReference type="GO" id="GO:0005634">
    <property type="term" value="C:nucleus"/>
    <property type="evidence" value="ECO:0007669"/>
    <property type="project" value="UniProtKB-SubCell"/>
</dbReference>
<keyword evidence="8" id="KW-0808">Transferase</keyword>
<feature type="compositionally biased region" description="Low complexity" evidence="17">
    <location>
        <begin position="528"/>
        <end position="538"/>
    </location>
</feature>
<dbReference type="CDD" id="cd19172">
    <property type="entry name" value="SET_SETD2"/>
    <property type="match status" value="1"/>
</dbReference>
<keyword evidence="5" id="KW-0217">Developmental protein</keyword>
<evidence type="ECO:0000256" key="7">
    <source>
        <dbReference type="ARBA" id="ARBA00022603"/>
    </source>
</evidence>
<feature type="domain" description="Post-SET" evidence="20">
    <location>
        <begin position="475"/>
        <end position="491"/>
    </location>
</feature>
<dbReference type="PROSITE" id="PS51215">
    <property type="entry name" value="AWS"/>
    <property type="match status" value="1"/>
</dbReference>
<protein>
    <recommendedName>
        <fullName evidence="3">[histone H3]-lysine(36) N-trimethyltransferase</fullName>
        <ecNumber evidence="3">2.1.1.359</ecNumber>
    </recommendedName>
</protein>